<protein>
    <recommendedName>
        <fullName evidence="1">HipA-like kinase domain-containing protein</fullName>
    </recommendedName>
</protein>
<sequence length="255" mass="29504">MMKPVAYRRKLDGKSNAHLITFDDGRDYVVKFLQAGFEKTLPNEWVAYCLARYLGLPVPCACLVEMPEEFTGKIPELAQFIPTRHQFASLYVPNYLDGHHVSNVSGIVNSETLAGIILFDYWLCNRGRTRKNILLQEVANEIYHLWIIDHAEILGSYNWEISSLENLPIGLRKSAAQQMMATHIENEDAFAEPLELIQTIPIFLIEEIVSTIPDDWMVTREERKAMVTALLKRRRKVLPKLLPRFIRKVYLPLHR</sequence>
<keyword evidence="3" id="KW-1185">Reference proteome</keyword>
<dbReference type="Pfam" id="PF20613">
    <property type="entry name" value="HipA_2"/>
    <property type="match status" value="1"/>
</dbReference>
<evidence type="ECO:0000313" key="3">
    <source>
        <dbReference type="Proteomes" id="UP000761411"/>
    </source>
</evidence>
<organism evidence="2 3">
    <name type="scientific">Mesobacillus boroniphilus</name>
    <dbReference type="NCBI Taxonomy" id="308892"/>
    <lineage>
        <taxon>Bacteria</taxon>
        <taxon>Bacillati</taxon>
        <taxon>Bacillota</taxon>
        <taxon>Bacilli</taxon>
        <taxon>Bacillales</taxon>
        <taxon>Bacillaceae</taxon>
        <taxon>Mesobacillus</taxon>
    </lineage>
</organism>
<feature type="domain" description="HipA-like kinase" evidence="1">
    <location>
        <begin position="8"/>
        <end position="238"/>
    </location>
</feature>
<evidence type="ECO:0000259" key="1">
    <source>
        <dbReference type="Pfam" id="PF20613"/>
    </source>
</evidence>
<proteinExistence type="predicted"/>
<dbReference type="SUPFAM" id="SSF56112">
    <property type="entry name" value="Protein kinase-like (PK-like)"/>
    <property type="match status" value="1"/>
</dbReference>
<evidence type="ECO:0000313" key="2">
    <source>
        <dbReference type="EMBL" id="MBS8266160.1"/>
    </source>
</evidence>
<accession>A0A944CNB2</accession>
<dbReference type="Proteomes" id="UP000761411">
    <property type="component" value="Unassembled WGS sequence"/>
</dbReference>
<comment type="caution">
    <text evidence="2">The sequence shown here is derived from an EMBL/GenBank/DDBJ whole genome shotgun (WGS) entry which is preliminary data.</text>
</comment>
<reference evidence="2 3" key="1">
    <citation type="journal article" date="2021" name="Microorganisms">
        <title>Bacterial Dimethylsulfoniopropionate Biosynthesis in the East China Sea.</title>
        <authorList>
            <person name="Liu J."/>
            <person name="Zhang Y."/>
            <person name="Liu J."/>
            <person name="Zhong H."/>
            <person name="Williams B.T."/>
            <person name="Zheng Y."/>
            <person name="Curson A.R.J."/>
            <person name="Sun C."/>
            <person name="Sun H."/>
            <person name="Song D."/>
            <person name="Wagner Mackenzie B."/>
            <person name="Bermejo Martinez A."/>
            <person name="Todd J.D."/>
            <person name="Zhang X.H."/>
        </authorList>
    </citation>
    <scope>NUCLEOTIDE SEQUENCE [LARGE SCALE GENOMIC DNA]</scope>
    <source>
        <strain evidence="2 3">ESS08</strain>
    </source>
</reference>
<dbReference type="AlphaFoldDB" id="A0A944CNB2"/>
<dbReference type="InterPro" id="IPR046748">
    <property type="entry name" value="HipA_2"/>
</dbReference>
<dbReference type="InterPro" id="IPR011009">
    <property type="entry name" value="Kinase-like_dom_sf"/>
</dbReference>
<dbReference type="EMBL" id="QTKX01000002">
    <property type="protein sequence ID" value="MBS8266160.1"/>
    <property type="molecule type" value="Genomic_DNA"/>
</dbReference>
<name>A0A944CNB2_9BACI</name>
<dbReference type="RefSeq" id="WP_213371081.1">
    <property type="nucleotide sequence ID" value="NZ_QTKX01000002.1"/>
</dbReference>
<gene>
    <name evidence="2" type="ORF">DYI25_17160</name>
</gene>